<dbReference type="GO" id="GO:0061630">
    <property type="term" value="F:ubiquitin protein ligase activity"/>
    <property type="evidence" value="ECO:0007669"/>
    <property type="project" value="UniProtKB-EC"/>
</dbReference>
<dbReference type="Proteomes" id="UP001652661">
    <property type="component" value="Chromosome 3R"/>
</dbReference>
<dbReference type="GO" id="GO:0005783">
    <property type="term" value="C:endoplasmic reticulum"/>
    <property type="evidence" value="ECO:0007669"/>
    <property type="project" value="InterPro"/>
</dbReference>
<comment type="subcellular location">
    <subcellularLocation>
        <location evidence="2">Endomembrane system</location>
    </subcellularLocation>
</comment>
<dbReference type="OrthoDB" id="6105938at2759"/>
<feature type="compositionally biased region" description="Low complexity" evidence="12">
    <location>
        <begin position="11"/>
        <end position="26"/>
    </location>
</feature>
<keyword evidence="13" id="KW-1133">Transmembrane helix</keyword>
<dbReference type="SMART" id="SM00184">
    <property type="entry name" value="RING"/>
    <property type="match status" value="1"/>
</dbReference>
<dbReference type="PROSITE" id="PS00518">
    <property type="entry name" value="ZF_RING_1"/>
    <property type="match status" value="1"/>
</dbReference>
<dbReference type="InterPro" id="IPR001841">
    <property type="entry name" value="Znf_RING"/>
</dbReference>
<dbReference type="GO" id="GO:0006511">
    <property type="term" value="P:ubiquitin-dependent protein catabolic process"/>
    <property type="evidence" value="ECO:0007669"/>
    <property type="project" value="InterPro"/>
</dbReference>
<evidence type="ECO:0000256" key="4">
    <source>
        <dbReference type="ARBA" id="ARBA00012483"/>
    </source>
</evidence>
<evidence type="ECO:0000259" key="14">
    <source>
        <dbReference type="PROSITE" id="PS50089"/>
    </source>
</evidence>
<keyword evidence="15" id="KW-1185">Reference proteome</keyword>
<evidence type="ECO:0000313" key="16">
    <source>
        <dbReference type="RefSeq" id="XP_017020273.1"/>
    </source>
</evidence>
<comment type="pathway">
    <text evidence="3">Protein modification; protein ubiquitination.</text>
</comment>
<feature type="compositionally biased region" description="Acidic residues" evidence="12">
    <location>
        <begin position="1"/>
        <end position="10"/>
    </location>
</feature>
<name>A0A6P4ICM6_DROKI</name>
<feature type="transmembrane region" description="Helical" evidence="13">
    <location>
        <begin position="165"/>
        <end position="187"/>
    </location>
</feature>
<dbReference type="UniPathway" id="UPA00143"/>
<evidence type="ECO:0000256" key="13">
    <source>
        <dbReference type="SAM" id="Phobius"/>
    </source>
</evidence>
<dbReference type="AlphaFoldDB" id="A0A6P4ICM6"/>
<evidence type="ECO:0000256" key="6">
    <source>
        <dbReference type="ARBA" id="ARBA00022723"/>
    </source>
</evidence>
<keyword evidence="9" id="KW-0862">Zinc</keyword>
<protein>
    <recommendedName>
        <fullName evidence="4">RING-type E3 ubiquitin transferase</fullName>
        <ecNumber evidence="4">2.3.2.27</ecNumber>
    </recommendedName>
</protein>
<keyword evidence="7 11" id="KW-0863">Zinc-finger</keyword>
<feature type="domain" description="RING-type" evidence="14">
    <location>
        <begin position="39"/>
        <end position="77"/>
    </location>
</feature>
<dbReference type="RefSeq" id="XP_017020273.1">
    <property type="nucleotide sequence ID" value="XM_017164784.3"/>
</dbReference>
<evidence type="ECO:0000256" key="5">
    <source>
        <dbReference type="ARBA" id="ARBA00022679"/>
    </source>
</evidence>
<evidence type="ECO:0000256" key="7">
    <source>
        <dbReference type="ARBA" id="ARBA00022771"/>
    </source>
</evidence>
<dbReference type="GO" id="GO:0008270">
    <property type="term" value="F:zinc ion binding"/>
    <property type="evidence" value="ECO:0007669"/>
    <property type="project" value="UniProtKB-KW"/>
</dbReference>
<dbReference type="InterPro" id="IPR017907">
    <property type="entry name" value="Znf_RING_CS"/>
</dbReference>
<keyword evidence="6" id="KW-0479">Metal-binding</keyword>
<dbReference type="Pfam" id="PF13639">
    <property type="entry name" value="zf-RING_2"/>
    <property type="match status" value="1"/>
</dbReference>
<dbReference type="GO" id="GO:0016567">
    <property type="term" value="P:protein ubiquitination"/>
    <property type="evidence" value="ECO:0007669"/>
    <property type="project" value="UniProtKB-UniPathway"/>
</dbReference>
<dbReference type="GeneID" id="108073235"/>
<dbReference type="InterPro" id="IPR045103">
    <property type="entry name" value="RNF5/RNF185-like"/>
</dbReference>
<dbReference type="PANTHER" id="PTHR12313">
    <property type="entry name" value="E3 UBIQUITIN-PROTEIN LIGASE RNF5-RELATED"/>
    <property type="match status" value="1"/>
</dbReference>
<evidence type="ECO:0000256" key="8">
    <source>
        <dbReference type="ARBA" id="ARBA00022786"/>
    </source>
</evidence>
<accession>A0A6P4ICM6</accession>
<keyword evidence="13" id="KW-0812">Transmembrane</keyword>
<comment type="catalytic activity">
    <reaction evidence="1">
        <text>S-ubiquitinyl-[E2 ubiquitin-conjugating enzyme]-L-cysteine + [acceptor protein]-L-lysine = [E2 ubiquitin-conjugating enzyme]-L-cysteine + N(6)-ubiquitinyl-[acceptor protein]-L-lysine.</text>
        <dbReference type="EC" id="2.3.2.27"/>
    </reaction>
</comment>
<dbReference type="InterPro" id="IPR013083">
    <property type="entry name" value="Znf_RING/FYVE/PHD"/>
</dbReference>
<proteinExistence type="predicted"/>
<feature type="region of interest" description="Disordered" evidence="12">
    <location>
        <begin position="1"/>
        <end position="26"/>
    </location>
</feature>
<evidence type="ECO:0000256" key="3">
    <source>
        <dbReference type="ARBA" id="ARBA00004906"/>
    </source>
</evidence>
<evidence type="ECO:0000256" key="12">
    <source>
        <dbReference type="SAM" id="MobiDB-lite"/>
    </source>
</evidence>
<dbReference type="SUPFAM" id="SSF57850">
    <property type="entry name" value="RING/U-box"/>
    <property type="match status" value="1"/>
</dbReference>
<organism evidence="15 16">
    <name type="scientific">Drosophila kikkawai</name>
    <name type="common">Fruit fly</name>
    <dbReference type="NCBI Taxonomy" id="30033"/>
    <lineage>
        <taxon>Eukaryota</taxon>
        <taxon>Metazoa</taxon>
        <taxon>Ecdysozoa</taxon>
        <taxon>Arthropoda</taxon>
        <taxon>Hexapoda</taxon>
        <taxon>Insecta</taxon>
        <taxon>Pterygota</taxon>
        <taxon>Neoptera</taxon>
        <taxon>Endopterygota</taxon>
        <taxon>Diptera</taxon>
        <taxon>Brachycera</taxon>
        <taxon>Muscomorpha</taxon>
        <taxon>Ephydroidea</taxon>
        <taxon>Drosophilidae</taxon>
        <taxon>Drosophila</taxon>
        <taxon>Sophophora</taxon>
    </lineage>
</organism>
<keyword evidence="8" id="KW-0833">Ubl conjugation pathway</keyword>
<dbReference type="PROSITE" id="PS50089">
    <property type="entry name" value="ZF_RING_2"/>
    <property type="match status" value="1"/>
</dbReference>
<dbReference type="EC" id="2.3.2.27" evidence="4"/>
<evidence type="ECO:0000256" key="9">
    <source>
        <dbReference type="ARBA" id="ARBA00022833"/>
    </source>
</evidence>
<evidence type="ECO:0000256" key="11">
    <source>
        <dbReference type="PROSITE-ProRule" id="PRU00175"/>
    </source>
</evidence>
<dbReference type="Gene3D" id="3.30.40.10">
    <property type="entry name" value="Zinc/RING finger domain, C3HC4 (zinc finger)"/>
    <property type="match status" value="1"/>
</dbReference>
<gene>
    <name evidence="16" type="primary">LOC108073235</name>
</gene>
<evidence type="ECO:0000313" key="15">
    <source>
        <dbReference type="Proteomes" id="UP001652661"/>
    </source>
</evidence>
<evidence type="ECO:0000256" key="10">
    <source>
        <dbReference type="ARBA" id="ARBA00023136"/>
    </source>
</evidence>
<evidence type="ECO:0000256" key="2">
    <source>
        <dbReference type="ARBA" id="ARBA00004308"/>
    </source>
</evidence>
<evidence type="ECO:0000256" key="1">
    <source>
        <dbReference type="ARBA" id="ARBA00000900"/>
    </source>
</evidence>
<keyword evidence="5" id="KW-0808">Transferase</keyword>
<keyword evidence="10 13" id="KW-0472">Membrane</keyword>
<sequence length="189" mass="21498">MAQVIEEAEDLGSSSGSDDSGDESAANEVPVASNSYFMCLVCMNTGRSPQVSYCGHHFCDECIRTWIQTRKRCPYCQAFVGKNTLIPINNEPSIDEETVRERRAFVPQEFHYETEKAVLPEIGMFQRGNIVYPLGRQPRFKPLPPQMLKKAPKYPIRRVVLAPNLLQRGMTMIILSFLYVMFLNSVLKD</sequence>
<reference evidence="16" key="1">
    <citation type="submission" date="2025-08" db="UniProtKB">
        <authorList>
            <consortium name="RefSeq"/>
        </authorList>
    </citation>
    <scope>IDENTIFICATION</scope>
    <source>
        <strain evidence="16">14028-0561.14</strain>
        <tissue evidence="16">Whole fly</tissue>
    </source>
</reference>